<dbReference type="Proteomes" id="UP000587760">
    <property type="component" value="Unassembled WGS sequence"/>
</dbReference>
<evidence type="ECO:0000313" key="2">
    <source>
        <dbReference type="Proteomes" id="UP000587760"/>
    </source>
</evidence>
<reference evidence="1 2" key="1">
    <citation type="submission" date="2020-08" db="EMBL/GenBank/DDBJ databases">
        <title>Genomic Encyclopedia of Type Strains, Phase IV (KMG-IV): sequencing the most valuable type-strain genomes for metagenomic binning, comparative biology and taxonomic classification.</title>
        <authorList>
            <person name="Goeker M."/>
        </authorList>
    </citation>
    <scope>NUCLEOTIDE SEQUENCE [LARGE SCALE GENOMIC DNA]</scope>
    <source>
        <strain evidence="1 2">DSM 2461</strain>
    </source>
</reference>
<proteinExistence type="predicted"/>
<sequence length="556" mass="64933">MSIFETKDKIKDFVKTATPSVLAIKGDWGVGKTYTWNQELYKNKANIQLKKYSYVSLFGLNSLSDFKNSIFQNSISTNIIGKNPSLDSFKENIKEFSFLGTRNFISKFNKTSFSENFAPFLESLSFVSIKETLICIDDLERRGDDLKIKDILGLISILVEQKKCKIVLIFNHKKIDDETYDEFREKVIDYELLYNPTPLECSNIVFNVQNDNIEKIKDITTSLKLTNIRILIKIEKMYYDLEKYLNNIEKEVVDQIINTLIISTCSFYIKDKTFPDIDFLLKRNNYFSLSKSDKEEEVVDRWNLLLKNYGYIYTDELDREIINSVMIGYFIDNKIEKQIEVKNNEIKKKKSQDSFFNSWELYHNSLKDNQEEVVNSIYDSFLENALEISIGNLQGTFNLLNELDCEEKARNIVMKYIDVRKNNPESLNLKTIDSFRDITNPYIIEQFNKSYADLKTFDDPETTIEKVTESHGFTEDAEIVLSNLTESDFVRLLKSYDSSDTDKKIAGLLRIGELSPQTERRSKIYNNLRNALIKIGNESKINRRRVKKFGIKIEDT</sequence>
<keyword evidence="2" id="KW-1185">Reference proteome</keyword>
<name>A0A841RHN3_9SPIO</name>
<evidence type="ECO:0008006" key="3">
    <source>
        <dbReference type="Google" id="ProtNLM"/>
    </source>
</evidence>
<dbReference type="SUPFAM" id="SSF52540">
    <property type="entry name" value="P-loop containing nucleoside triphosphate hydrolases"/>
    <property type="match status" value="1"/>
</dbReference>
<dbReference type="RefSeq" id="WP_184748511.1">
    <property type="nucleotide sequence ID" value="NZ_JACHGJ010000010.1"/>
</dbReference>
<evidence type="ECO:0000313" key="1">
    <source>
        <dbReference type="EMBL" id="MBB6482279.1"/>
    </source>
</evidence>
<gene>
    <name evidence="1" type="ORF">HNR50_003968</name>
</gene>
<protein>
    <recommendedName>
        <fullName evidence="3">KAP family P-loop domain protein</fullName>
    </recommendedName>
</protein>
<accession>A0A841RHN3</accession>
<dbReference type="Gene3D" id="3.40.50.300">
    <property type="entry name" value="P-loop containing nucleotide triphosphate hydrolases"/>
    <property type="match status" value="1"/>
</dbReference>
<dbReference type="InterPro" id="IPR027417">
    <property type="entry name" value="P-loop_NTPase"/>
</dbReference>
<dbReference type="EMBL" id="JACHGJ010000010">
    <property type="protein sequence ID" value="MBB6482279.1"/>
    <property type="molecule type" value="Genomic_DNA"/>
</dbReference>
<organism evidence="1 2">
    <name type="scientific">Spirochaeta isovalerica</name>
    <dbReference type="NCBI Taxonomy" id="150"/>
    <lineage>
        <taxon>Bacteria</taxon>
        <taxon>Pseudomonadati</taxon>
        <taxon>Spirochaetota</taxon>
        <taxon>Spirochaetia</taxon>
        <taxon>Spirochaetales</taxon>
        <taxon>Spirochaetaceae</taxon>
        <taxon>Spirochaeta</taxon>
    </lineage>
</organism>
<dbReference type="AlphaFoldDB" id="A0A841RHN3"/>
<comment type="caution">
    <text evidence="1">The sequence shown here is derived from an EMBL/GenBank/DDBJ whole genome shotgun (WGS) entry which is preliminary data.</text>
</comment>